<keyword evidence="3" id="KW-1185">Reference proteome</keyword>
<dbReference type="STRING" id="1230905.A0A1G4KIW7"/>
<proteinExistence type="predicted"/>
<accession>A0A1G4KIW7</accession>
<dbReference type="PANTHER" id="PTHR42886:SF23">
    <property type="entry name" value="1-ACYLGLYCEROL-3-PHOSPHATE O-ACYLTRANSFERASE ICT1-RELATED"/>
    <property type="match status" value="1"/>
</dbReference>
<evidence type="ECO:0000259" key="1">
    <source>
        <dbReference type="Pfam" id="PF00561"/>
    </source>
</evidence>
<gene>
    <name evidence="2" type="ORF">LAMI_0H16050G</name>
</gene>
<dbReference type="GO" id="GO:0004623">
    <property type="term" value="F:phospholipase A2 activity"/>
    <property type="evidence" value="ECO:0007669"/>
    <property type="project" value="TreeGrafter"/>
</dbReference>
<dbReference type="SUPFAM" id="SSF53474">
    <property type="entry name" value="alpha/beta-Hydrolases"/>
    <property type="match status" value="1"/>
</dbReference>
<organism evidence="2 3">
    <name type="scientific">Lachancea mirantina</name>
    <dbReference type="NCBI Taxonomy" id="1230905"/>
    <lineage>
        <taxon>Eukaryota</taxon>
        <taxon>Fungi</taxon>
        <taxon>Dikarya</taxon>
        <taxon>Ascomycota</taxon>
        <taxon>Saccharomycotina</taxon>
        <taxon>Saccharomycetes</taxon>
        <taxon>Saccharomycetales</taxon>
        <taxon>Saccharomycetaceae</taxon>
        <taxon>Lachancea</taxon>
    </lineage>
</organism>
<dbReference type="GO" id="GO:0035965">
    <property type="term" value="P:cardiolipin acyl-chain remodeling"/>
    <property type="evidence" value="ECO:0007669"/>
    <property type="project" value="TreeGrafter"/>
</dbReference>
<dbReference type="Pfam" id="PF00561">
    <property type="entry name" value="Abhydrolase_1"/>
    <property type="match status" value="1"/>
</dbReference>
<sequence length="414" mass="47829">MRRGAHLIRLYSDARPNSSTLARRIAKRLLKPAEGAPKISAWKLWSSHLRNNSFEDLKRLQDDIMEKVVVAGTKTNSMLMGEINQWQFTNGSADIKTPTLLLHGYAATSMAFHRNFEGLSDYFQNLFAIDLPANGLSKCEPLELPYTAPLPLKLQIKDRTFKLDYTLDYMHHKSVIQRFEDYYLDAIEQWRLDNRLGPINLIAHSFGGYISFKYAVKYPNSVNKLCLVSPLGVERSIYSVNNHFRKNTPYDLEFENPASKFYVGTKWEIPKILFERQTALLRDLGPLGAKLCWNYIMAAYFRVPDVDFKKYVFELFYGKGAQNQIAKDIFIGLFSRRLFARDPLLDGLQYLSVNKLLLLYGEHDWMNRYAGMKMTKMALNQGLEAEYSEVTSAGHNLFLDNPVEFNDKIIEFFS</sequence>
<dbReference type="InterPro" id="IPR029058">
    <property type="entry name" value="AB_hydrolase_fold"/>
</dbReference>
<evidence type="ECO:0000313" key="2">
    <source>
        <dbReference type="EMBL" id="SCV04428.1"/>
    </source>
</evidence>
<protein>
    <submittedName>
        <fullName evidence="2">LAMI_0H16050g1_1</fullName>
    </submittedName>
</protein>
<dbReference type="GO" id="GO:0005743">
    <property type="term" value="C:mitochondrial inner membrane"/>
    <property type="evidence" value="ECO:0007669"/>
    <property type="project" value="TreeGrafter"/>
</dbReference>
<dbReference type="PANTHER" id="PTHR42886">
    <property type="entry name" value="RE40534P-RELATED"/>
    <property type="match status" value="1"/>
</dbReference>
<dbReference type="AlphaFoldDB" id="A0A1G4KIW7"/>
<dbReference type="GO" id="GO:0055088">
    <property type="term" value="P:lipid homeostasis"/>
    <property type="evidence" value="ECO:0007669"/>
    <property type="project" value="TreeGrafter"/>
</dbReference>
<dbReference type="EMBL" id="LT598468">
    <property type="protein sequence ID" value="SCV04428.1"/>
    <property type="molecule type" value="Genomic_DNA"/>
</dbReference>
<evidence type="ECO:0000313" key="3">
    <source>
        <dbReference type="Proteomes" id="UP000191024"/>
    </source>
</evidence>
<name>A0A1G4KIW7_9SACH</name>
<dbReference type="Proteomes" id="UP000191024">
    <property type="component" value="Chromosome H"/>
</dbReference>
<reference evidence="3" key="1">
    <citation type="submission" date="2016-03" db="EMBL/GenBank/DDBJ databases">
        <authorList>
            <person name="Devillers H."/>
        </authorList>
    </citation>
    <scope>NUCLEOTIDE SEQUENCE [LARGE SCALE GENOMIC DNA]</scope>
</reference>
<dbReference type="Gene3D" id="3.40.50.1820">
    <property type="entry name" value="alpha/beta hydrolase"/>
    <property type="match status" value="1"/>
</dbReference>
<dbReference type="InterPro" id="IPR000073">
    <property type="entry name" value="AB_hydrolase_1"/>
</dbReference>
<dbReference type="OrthoDB" id="7457040at2759"/>
<dbReference type="GO" id="GO:0042171">
    <property type="term" value="F:lysophosphatidic acid acyltransferase activity"/>
    <property type="evidence" value="ECO:0007669"/>
    <property type="project" value="TreeGrafter"/>
</dbReference>
<feature type="domain" description="AB hydrolase-1" evidence="1">
    <location>
        <begin position="100"/>
        <end position="402"/>
    </location>
</feature>
<dbReference type="GO" id="GO:0006654">
    <property type="term" value="P:phosphatidic acid biosynthetic process"/>
    <property type="evidence" value="ECO:0007669"/>
    <property type="project" value="TreeGrafter"/>
</dbReference>